<sequence length="287" mass="30781">MKPSTLIVALVLVVSDIFIWHAVVFGAPQNAYELDFLDVGQGDAELVQLPGGVKILTDAGPDASVARALERALPSGDRYIDIGIVTHTQKDHFGGYDALVGKYQFGAILFNGITDSEGVPSEWKLLREKIARERIPLIAVAAGDAVTHASSALRIISPSSEFIQSAELNDTGIVSRLETPSFRALFVADIGFTVEGFLWKKFDLTADILKIGHHGSKTSSGAEFLRAVSPKVAVVEAGVKNNYGHPAPATLARIASSTGAAIFRTDKDGTVRIVVRNSLLEVFKEKK</sequence>
<dbReference type="PANTHER" id="PTHR30619:SF1">
    <property type="entry name" value="RECOMBINATION PROTEIN 2"/>
    <property type="match status" value="1"/>
</dbReference>
<dbReference type="Proteomes" id="UP000178348">
    <property type="component" value="Unassembled WGS sequence"/>
</dbReference>
<gene>
    <name evidence="2" type="ORF">A2946_03380</name>
</gene>
<dbReference type="Gene3D" id="3.60.15.10">
    <property type="entry name" value="Ribonuclease Z/Hydroxyacylglutathione hydrolase-like"/>
    <property type="match status" value="1"/>
</dbReference>
<proteinExistence type="predicted"/>
<evidence type="ECO:0000313" key="2">
    <source>
        <dbReference type="EMBL" id="OGZ00747.1"/>
    </source>
</evidence>
<protein>
    <recommendedName>
        <fullName evidence="1">Metallo-beta-lactamase domain-containing protein</fullName>
    </recommendedName>
</protein>
<comment type="caution">
    <text evidence="2">The sequence shown here is derived from an EMBL/GenBank/DDBJ whole genome shotgun (WGS) entry which is preliminary data.</text>
</comment>
<dbReference type="SUPFAM" id="SSF56281">
    <property type="entry name" value="Metallo-hydrolase/oxidoreductase"/>
    <property type="match status" value="1"/>
</dbReference>
<feature type="domain" description="Metallo-beta-lactamase" evidence="1">
    <location>
        <begin position="38"/>
        <end position="235"/>
    </location>
</feature>
<accession>A0A1G2CHP9</accession>
<dbReference type="AlphaFoldDB" id="A0A1G2CHP9"/>
<dbReference type="CDD" id="cd07731">
    <property type="entry name" value="ComA-like_MBL-fold"/>
    <property type="match status" value="1"/>
</dbReference>
<evidence type="ECO:0000313" key="3">
    <source>
        <dbReference type="Proteomes" id="UP000178348"/>
    </source>
</evidence>
<reference evidence="2 3" key="1">
    <citation type="journal article" date="2016" name="Nat. Commun.">
        <title>Thousands of microbial genomes shed light on interconnected biogeochemical processes in an aquifer system.</title>
        <authorList>
            <person name="Anantharaman K."/>
            <person name="Brown C.T."/>
            <person name="Hug L.A."/>
            <person name="Sharon I."/>
            <person name="Castelle C.J."/>
            <person name="Probst A.J."/>
            <person name="Thomas B.C."/>
            <person name="Singh A."/>
            <person name="Wilkins M.J."/>
            <person name="Karaoz U."/>
            <person name="Brodie E.L."/>
            <person name="Williams K.H."/>
            <person name="Hubbard S.S."/>
            <person name="Banfield J.F."/>
        </authorList>
    </citation>
    <scope>NUCLEOTIDE SEQUENCE [LARGE SCALE GENOMIC DNA]</scope>
</reference>
<dbReference type="InterPro" id="IPR035681">
    <property type="entry name" value="ComA-like_MBL"/>
</dbReference>
<dbReference type="InterPro" id="IPR052159">
    <property type="entry name" value="Competence_DNA_uptake"/>
</dbReference>
<dbReference type="InterPro" id="IPR036866">
    <property type="entry name" value="RibonucZ/Hydroxyglut_hydro"/>
</dbReference>
<dbReference type="PANTHER" id="PTHR30619">
    <property type="entry name" value="DNA INTERNALIZATION/COMPETENCE PROTEIN COMEC/REC2"/>
    <property type="match status" value="1"/>
</dbReference>
<dbReference type="EMBL" id="MHLB01000057">
    <property type="protein sequence ID" value="OGZ00747.1"/>
    <property type="molecule type" value="Genomic_DNA"/>
</dbReference>
<evidence type="ECO:0000259" key="1">
    <source>
        <dbReference type="Pfam" id="PF00753"/>
    </source>
</evidence>
<dbReference type="InterPro" id="IPR001279">
    <property type="entry name" value="Metallo-B-lactamas"/>
</dbReference>
<organism evidence="2 3">
    <name type="scientific">Candidatus Liptonbacteria bacterium RIFCSPLOWO2_01_FULL_53_13</name>
    <dbReference type="NCBI Taxonomy" id="1798651"/>
    <lineage>
        <taxon>Bacteria</taxon>
        <taxon>Candidatus Liptoniibacteriota</taxon>
    </lineage>
</organism>
<name>A0A1G2CHP9_9BACT</name>
<dbReference type="Pfam" id="PF00753">
    <property type="entry name" value="Lactamase_B"/>
    <property type="match status" value="1"/>
</dbReference>